<evidence type="ECO:0000313" key="2">
    <source>
        <dbReference type="Proteomes" id="UP000814243"/>
    </source>
</evidence>
<gene>
    <name evidence="1" type="ORF">HF086_004764</name>
</gene>
<name>A0A922ME67_SPOEX</name>
<accession>A0A922ME67</accession>
<dbReference type="EMBL" id="JACEFF010000579">
    <property type="protein sequence ID" value="KAH9634991.1"/>
    <property type="molecule type" value="Genomic_DNA"/>
</dbReference>
<proteinExistence type="predicted"/>
<sequence>MALCAGCNSEFTNAKYLTCSICKKCYDLECANISEEQFLRTNCESKSIWECQECRCKKPKNININTPARPQPIDTSFTFSPEANITLRRKPSKNKHDETVCSEDTSILGDTLYKGKNMEPELTLHSLSEMISLKLKENNTSIILEIKTTIQTEINKAISKLRDDIKQEMCVLSSQNEQRKTEIEKLNIQIQNLKTDTETLKK</sequence>
<organism evidence="1 2">
    <name type="scientific">Spodoptera exigua</name>
    <name type="common">Beet armyworm</name>
    <name type="synonym">Noctua fulgens</name>
    <dbReference type="NCBI Taxonomy" id="7107"/>
    <lineage>
        <taxon>Eukaryota</taxon>
        <taxon>Metazoa</taxon>
        <taxon>Ecdysozoa</taxon>
        <taxon>Arthropoda</taxon>
        <taxon>Hexapoda</taxon>
        <taxon>Insecta</taxon>
        <taxon>Pterygota</taxon>
        <taxon>Neoptera</taxon>
        <taxon>Endopterygota</taxon>
        <taxon>Lepidoptera</taxon>
        <taxon>Glossata</taxon>
        <taxon>Ditrysia</taxon>
        <taxon>Noctuoidea</taxon>
        <taxon>Noctuidae</taxon>
        <taxon>Amphipyrinae</taxon>
        <taxon>Spodoptera</taxon>
    </lineage>
</organism>
<protein>
    <recommendedName>
        <fullName evidence="3">PHD-type domain-containing protein</fullName>
    </recommendedName>
</protein>
<dbReference type="SUPFAM" id="SSF57903">
    <property type="entry name" value="FYVE/PHD zinc finger"/>
    <property type="match status" value="1"/>
</dbReference>
<dbReference type="AlphaFoldDB" id="A0A922ME67"/>
<evidence type="ECO:0008006" key="3">
    <source>
        <dbReference type="Google" id="ProtNLM"/>
    </source>
</evidence>
<comment type="caution">
    <text evidence="1">The sequence shown here is derived from an EMBL/GenBank/DDBJ whole genome shotgun (WGS) entry which is preliminary data.</text>
</comment>
<dbReference type="InterPro" id="IPR011011">
    <property type="entry name" value="Znf_FYVE_PHD"/>
</dbReference>
<reference evidence="1" key="1">
    <citation type="journal article" date="2021" name="G3 (Bethesda)">
        <title>Genome and transcriptome analysis of the beet armyworm Spodoptera exigua reveals targets for pest control. .</title>
        <authorList>
            <person name="Simon S."/>
            <person name="Breeschoten T."/>
            <person name="Jansen H.J."/>
            <person name="Dirks R.P."/>
            <person name="Schranz M.E."/>
            <person name="Ros V.I.D."/>
        </authorList>
    </citation>
    <scope>NUCLEOTIDE SEQUENCE</scope>
    <source>
        <strain evidence="1">TB_SE_WUR_2020</strain>
    </source>
</reference>
<dbReference type="Proteomes" id="UP000814243">
    <property type="component" value="Unassembled WGS sequence"/>
</dbReference>
<evidence type="ECO:0000313" key="1">
    <source>
        <dbReference type="EMBL" id="KAH9634991.1"/>
    </source>
</evidence>